<dbReference type="EMBL" id="VLTM01000219">
    <property type="protein sequence ID" value="KAA0145868.1"/>
    <property type="molecule type" value="Genomic_DNA"/>
</dbReference>
<protein>
    <recommendedName>
        <fullName evidence="4">Xylulose kinase</fullName>
        <ecNumber evidence="4">2.7.1.17</ecNumber>
    </recommendedName>
</protein>
<name>A0A5A8BZ03_CAFRO</name>
<keyword evidence="2 4" id="KW-0808">Transferase</keyword>
<dbReference type="Gene3D" id="3.30.420.40">
    <property type="match status" value="2"/>
</dbReference>
<evidence type="ECO:0000256" key="5">
    <source>
        <dbReference type="SAM" id="MobiDB-lite"/>
    </source>
</evidence>
<dbReference type="AlphaFoldDB" id="A0A5A8BZ03"/>
<keyword evidence="4" id="KW-0859">Xylose metabolism</keyword>
<dbReference type="InterPro" id="IPR043129">
    <property type="entry name" value="ATPase_NBD"/>
</dbReference>
<gene>
    <name evidence="7" type="ORF">FNF31_07932</name>
</gene>
<dbReference type="GO" id="GO:0005997">
    <property type="term" value="P:xylulose metabolic process"/>
    <property type="evidence" value="ECO:0007669"/>
    <property type="project" value="TreeGrafter"/>
</dbReference>
<organism evidence="7 8">
    <name type="scientific">Cafeteria roenbergensis</name>
    <name type="common">Marine flagellate</name>
    <dbReference type="NCBI Taxonomy" id="33653"/>
    <lineage>
        <taxon>Eukaryota</taxon>
        <taxon>Sar</taxon>
        <taxon>Stramenopiles</taxon>
        <taxon>Bigyra</taxon>
        <taxon>Opalozoa</taxon>
        <taxon>Bicosoecida</taxon>
        <taxon>Cafeteriaceae</taxon>
        <taxon>Cafeteria</taxon>
    </lineage>
</organism>
<comment type="catalytic activity">
    <reaction evidence="4">
        <text>D-xylulose + ATP = D-xylulose 5-phosphate + ADP + H(+)</text>
        <dbReference type="Rhea" id="RHEA:10964"/>
        <dbReference type="ChEBI" id="CHEBI:15378"/>
        <dbReference type="ChEBI" id="CHEBI:17140"/>
        <dbReference type="ChEBI" id="CHEBI:30616"/>
        <dbReference type="ChEBI" id="CHEBI:57737"/>
        <dbReference type="ChEBI" id="CHEBI:456216"/>
        <dbReference type="EC" id="2.7.1.17"/>
    </reaction>
</comment>
<evidence type="ECO:0000313" key="7">
    <source>
        <dbReference type="EMBL" id="KAA0145868.1"/>
    </source>
</evidence>
<dbReference type="EC" id="2.7.1.17" evidence="4"/>
<feature type="region of interest" description="Disordered" evidence="5">
    <location>
        <begin position="334"/>
        <end position="360"/>
    </location>
</feature>
<proteinExistence type="inferred from homology"/>
<dbReference type="CDD" id="cd07776">
    <property type="entry name" value="ASKHA_NBD_FGGY_SpXK-like"/>
    <property type="match status" value="1"/>
</dbReference>
<dbReference type="PANTHER" id="PTHR10196">
    <property type="entry name" value="SUGAR KINASE"/>
    <property type="match status" value="1"/>
</dbReference>
<evidence type="ECO:0000313" key="8">
    <source>
        <dbReference type="Proteomes" id="UP000325113"/>
    </source>
</evidence>
<evidence type="ECO:0000256" key="2">
    <source>
        <dbReference type="ARBA" id="ARBA00022679"/>
    </source>
</evidence>
<evidence type="ECO:0000256" key="3">
    <source>
        <dbReference type="ARBA" id="ARBA00022777"/>
    </source>
</evidence>
<keyword evidence="3 4" id="KW-0418">Kinase</keyword>
<feature type="domain" description="Carbohydrate kinase FGGY C-terminal" evidence="6">
    <location>
        <begin position="473"/>
        <end position="552"/>
    </location>
</feature>
<dbReference type="PANTHER" id="PTHR10196:SF57">
    <property type="entry name" value="XYLULOSE KINASE"/>
    <property type="match status" value="1"/>
</dbReference>
<accession>A0A5A8BZ03</accession>
<dbReference type="GO" id="GO:0004856">
    <property type="term" value="F:D-xylulokinase activity"/>
    <property type="evidence" value="ECO:0007669"/>
    <property type="project" value="UniProtKB-UniRule"/>
</dbReference>
<comment type="caution">
    <text evidence="7">The sequence shown here is derived from an EMBL/GenBank/DDBJ whole genome shotgun (WGS) entry which is preliminary data.</text>
</comment>
<dbReference type="SUPFAM" id="SSF53067">
    <property type="entry name" value="Actin-like ATPase domain"/>
    <property type="match status" value="2"/>
</dbReference>
<keyword evidence="4" id="KW-0067">ATP-binding</keyword>
<dbReference type="InterPro" id="IPR042024">
    <property type="entry name" value="D-XK_euk"/>
</dbReference>
<keyword evidence="4" id="KW-0119">Carbohydrate metabolism</keyword>
<dbReference type="GO" id="GO:0042732">
    <property type="term" value="P:D-xylose metabolic process"/>
    <property type="evidence" value="ECO:0007669"/>
    <property type="project" value="UniProtKB-UniRule"/>
</dbReference>
<evidence type="ECO:0000259" key="6">
    <source>
        <dbReference type="Pfam" id="PF02782"/>
    </source>
</evidence>
<dbReference type="InterPro" id="IPR018485">
    <property type="entry name" value="FGGY_C"/>
</dbReference>
<dbReference type="Proteomes" id="UP000325113">
    <property type="component" value="Unassembled WGS sequence"/>
</dbReference>
<dbReference type="GO" id="GO:0005829">
    <property type="term" value="C:cytosol"/>
    <property type="evidence" value="ECO:0007669"/>
    <property type="project" value="TreeGrafter"/>
</dbReference>
<reference evidence="7 8" key="1">
    <citation type="submission" date="2019-07" db="EMBL/GenBank/DDBJ databases">
        <title>Genomes of Cafeteria roenbergensis.</title>
        <authorList>
            <person name="Fischer M.G."/>
            <person name="Hackl T."/>
            <person name="Roman M."/>
        </authorList>
    </citation>
    <scope>NUCLEOTIDE SEQUENCE [LARGE SCALE GENOMIC DNA]</scope>
    <source>
        <strain evidence="7 8">Cflag</strain>
    </source>
</reference>
<evidence type="ECO:0000256" key="4">
    <source>
        <dbReference type="RuleBase" id="RU367058"/>
    </source>
</evidence>
<sequence>MRVPAAPGRWSSNSAAAASASPLFLGLDCSTQGLKAVAVTDDLTVEHACGINFDEALPAFGTRGGVLASGDGSGVVRQPVCMFAAGLELLLDRMQEEGFDFSRVAAVSGSGQQHGSVYLSSDAAGVLGGEVASGTAPLAEAVEAALAEPLCPVWMDSSTGRECGAMTRAMGAEALARVTGSRAYERFTGPQIARMARTRAGAVPGWGGVSLISSFLASLVLGGRAPADLSDASGMNLLGLGSRGWDDGCLHACAAASEGALSAERLRELLGDPVPSWSCLGTVSSRLRRRYGLPSGCAAVAWSGDNPCSLAGLRLERPGDVAVSLGTSDTVIGTMEDASGSADGSGSASDGGSAGADGSAGPPALDGHVFASPTVPGGFMALLCFKNGSLARERVRDAAFAAAGGSADATAEDRWAFFEEALLSGSEDEVGALLARAIDQPEITPDLPAGDVLLSAGGEALLPAGSDLSAWMTSADRAAAVLRAAVECQVMSMRLAAEARGLRPEGALLVTGGGSRSGALLQLLADVFDVPVMVGETPDSAALGAAFRAKHAVMCGAAGGHVPFGDIGPRPAHRTAARPRPGHAKAFAARLPALQACHDRIRAGTAHAGAAGTV</sequence>
<feature type="compositionally biased region" description="Low complexity" evidence="5">
    <location>
        <begin position="337"/>
        <end position="360"/>
    </location>
</feature>
<evidence type="ECO:0000256" key="1">
    <source>
        <dbReference type="ARBA" id="ARBA00009156"/>
    </source>
</evidence>
<comment type="similarity">
    <text evidence="1 4">Belongs to the FGGY kinase family.</text>
</comment>
<dbReference type="Pfam" id="PF02782">
    <property type="entry name" value="FGGY_C"/>
    <property type="match status" value="1"/>
</dbReference>
<keyword evidence="4" id="KW-0547">Nucleotide-binding</keyword>
<dbReference type="GO" id="GO:0005524">
    <property type="term" value="F:ATP binding"/>
    <property type="evidence" value="ECO:0007669"/>
    <property type="project" value="UniProtKB-KW"/>
</dbReference>